<protein>
    <submittedName>
        <fullName evidence="2">Uncharacterized protein</fullName>
    </submittedName>
</protein>
<sequence length="155" mass="17048">MVPTIFNPRVTCARALPLSQNDVVYGGNRTTTRFNVLLVLLSMLGRSARHELQLLLVVNLQREISQHLRRGGGGSGGGGGGGGSHDGGFRRRFRRGRGGGRVNVGGRGWLELDGRDHGRHERGDRSRYGEELRLVLKRRRLGNDEESARGRNDGV</sequence>
<accession>A0A371ENY3</accession>
<evidence type="ECO:0000313" key="2">
    <source>
        <dbReference type="EMBL" id="RDX67639.1"/>
    </source>
</evidence>
<dbReference type="AlphaFoldDB" id="A0A371ENY3"/>
<reference evidence="2" key="1">
    <citation type="submission" date="2018-05" db="EMBL/GenBank/DDBJ databases">
        <title>Draft genome of Mucuna pruriens seed.</title>
        <authorList>
            <person name="Nnadi N.E."/>
            <person name="Vos R."/>
            <person name="Hasami M.H."/>
            <person name="Devisetty U.K."/>
            <person name="Aguiy J.C."/>
        </authorList>
    </citation>
    <scope>NUCLEOTIDE SEQUENCE [LARGE SCALE GENOMIC DNA]</scope>
    <source>
        <strain evidence="2">JCA_2017</strain>
    </source>
</reference>
<feature type="region of interest" description="Disordered" evidence="1">
    <location>
        <begin position="68"/>
        <end position="106"/>
    </location>
</feature>
<dbReference type="Proteomes" id="UP000257109">
    <property type="component" value="Unassembled WGS sequence"/>
</dbReference>
<feature type="compositionally biased region" description="Gly residues" evidence="1">
    <location>
        <begin position="71"/>
        <end position="86"/>
    </location>
</feature>
<gene>
    <name evidence="2" type="ORF">CR513_53456</name>
</gene>
<keyword evidence="3" id="KW-1185">Reference proteome</keyword>
<organism evidence="2 3">
    <name type="scientific">Mucuna pruriens</name>
    <name type="common">Velvet bean</name>
    <name type="synonym">Dolichos pruriens</name>
    <dbReference type="NCBI Taxonomy" id="157652"/>
    <lineage>
        <taxon>Eukaryota</taxon>
        <taxon>Viridiplantae</taxon>
        <taxon>Streptophyta</taxon>
        <taxon>Embryophyta</taxon>
        <taxon>Tracheophyta</taxon>
        <taxon>Spermatophyta</taxon>
        <taxon>Magnoliopsida</taxon>
        <taxon>eudicotyledons</taxon>
        <taxon>Gunneridae</taxon>
        <taxon>Pentapetalae</taxon>
        <taxon>rosids</taxon>
        <taxon>fabids</taxon>
        <taxon>Fabales</taxon>
        <taxon>Fabaceae</taxon>
        <taxon>Papilionoideae</taxon>
        <taxon>50 kb inversion clade</taxon>
        <taxon>NPAAA clade</taxon>
        <taxon>indigoferoid/millettioid clade</taxon>
        <taxon>Phaseoleae</taxon>
        <taxon>Mucuna</taxon>
    </lineage>
</organism>
<comment type="caution">
    <text evidence="2">The sequence shown here is derived from an EMBL/GenBank/DDBJ whole genome shotgun (WGS) entry which is preliminary data.</text>
</comment>
<evidence type="ECO:0000313" key="3">
    <source>
        <dbReference type="Proteomes" id="UP000257109"/>
    </source>
</evidence>
<dbReference type="EMBL" id="QJKJ01012900">
    <property type="protein sequence ID" value="RDX67639.1"/>
    <property type="molecule type" value="Genomic_DNA"/>
</dbReference>
<evidence type="ECO:0000256" key="1">
    <source>
        <dbReference type="SAM" id="MobiDB-lite"/>
    </source>
</evidence>
<name>A0A371ENY3_MUCPR</name>
<proteinExistence type="predicted"/>
<feature type="non-terminal residue" evidence="2">
    <location>
        <position position="1"/>
    </location>
</feature>